<reference evidence="4" key="1">
    <citation type="journal article" date="2019" name="Int. J. Syst. Evol. Microbiol.">
        <title>The Global Catalogue of Microorganisms (GCM) 10K type strain sequencing project: providing services to taxonomists for standard genome sequencing and annotation.</title>
        <authorList>
            <consortium name="The Broad Institute Genomics Platform"/>
            <consortium name="The Broad Institute Genome Sequencing Center for Infectious Disease"/>
            <person name="Wu L."/>
            <person name="Ma J."/>
        </authorList>
    </citation>
    <scope>NUCLEOTIDE SEQUENCE [LARGE SCALE GENOMIC DNA]</scope>
    <source>
        <strain evidence="4">CCM 320</strain>
    </source>
</reference>
<gene>
    <name evidence="3" type="ORF">ACFOEJ_06290</name>
</gene>
<feature type="compositionally biased region" description="Basic and acidic residues" evidence="2">
    <location>
        <begin position="253"/>
        <end position="267"/>
    </location>
</feature>
<organism evidence="3 4">
    <name type="scientific">Planomicrobium okeanokoites</name>
    <name type="common">Planococcus okeanokoites</name>
    <name type="synonym">Flavobacterium okeanokoites</name>
    <dbReference type="NCBI Taxonomy" id="244"/>
    <lineage>
        <taxon>Bacteria</taxon>
        <taxon>Bacillati</taxon>
        <taxon>Bacillota</taxon>
        <taxon>Bacilli</taxon>
        <taxon>Bacillales</taxon>
        <taxon>Caryophanaceae</taxon>
        <taxon>Planomicrobium</taxon>
    </lineage>
</organism>
<dbReference type="Proteomes" id="UP001595625">
    <property type="component" value="Unassembled WGS sequence"/>
</dbReference>
<name>A0ABV7KMN8_PLAOK</name>
<accession>A0ABV7KMN8</accession>
<evidence type="ECO:0000256" key="2">
    <source>
        <dbReference type="SAM" id="MobiDB-lite"/>
    </source>
</evidence>
<keyword evidence="1" id="KW-0175">Coiled coil</keyword>
<comment type="caution">
    <text evidence="3">The sequence shown here is derived from an EMBL/GenBank/DDBJ whole genome shotgun (WGS) entry which is preliminary data.</text>
</comment>
<evidence type="ECO:0000256" key="1">
    <source>
        <dbReference type="SAM" id="Coils"/>
    </source>
</evidence>
<sequence length="521" mass="59178">MVMVMRTIANKVGTIQVEGNAFYFLQPLSTFKTDQMDQIQQAYEKRMATLTEQPYYLTAKDLTFQSGQVQFEYDLTGFKAFDHLKSLYFEDKLPYYLSLVRMAKDSSVTVLWQKENFVLDPEEKLVKAAIIENEELQLQNPKSREEAVKELIIISLTSLNRVLGRPRRSDFFEQSEDVIRFAETIFLRLKTLDEMESYLQGVQEEVNERKRLEAEELAQQEADKGRFSFSLIEKLQGRTGSAAKPKPQLSLAKSERKQPKKNPADKDSNKRFLLCTAGVLAVAVLLNIFLTNANENAQATDAGKIEVSEEISLEEVYRQGLLGDDMAVIEALEAIGQDSLKEKDKEVLAKLYMENGDYKKAIKADSELAGEVATKLMEEDKVDELQALEASLEETSPEVAFELAAASEEWQTVIDLRNQVELTDERIPTIVSAFIQTGDLQTAKAFVNEKAPENEEVLDRLLEVEKQQNELEALKTEKAEKQKLIDTDIDEKKIKAAKERMKEIDQQITELEKGIEVIKGG</sequence>
<proteinExistence type="predicted"/>
<dbReference type="RefSeq" id="WP_133299107.1">
    <property type="nucleotide sequence ID" value="NZ_JBHRUJ010000010.1"/>
</dbReference>
<feature type="coiled-coil region" evidence="1">
    <location>
        <begin position="454"/>
        <end position="514"/>
    </location>
</feature>
<evidence type="ECO:0000313" key="3">
    <source>
        <dbReference type="EMBL" id="MFC3210671.1"/>
    </source>
</evidence>
<feature type="coiled-coil region" evidence="1">
    <location>
        <begin position="195"/>
        <end position="223"/>
    </location>
</feature>
<dbReference type="EMBL" id="JBHRUJ010000010">
    <property type="protein sequence ID" value="MFC3210671.1"/>
    <property type="molecule type" value="Genomic_DNA"/>
</dbReference>
<protein>
    <submittedName>
        <fullName evidence="3">Uncharacterized protein</fullName>
    </submittedName>
</protein>
<feature type="region of interest" description="Disordered" evidence="2">
    <location>
        <begin position="238"/>
        <end position="267"/>
    </location>
</feature>
<evidence type="ECO:0000313" key="4">
    <source>
        <dbReference type="Proteomes" id="UP001595625"/>
    </source>
</evidence>
<keyword evidence="4" id="KW-1185">Reference proteome</keyword>